<evidence type="ECO:0000313" key="9">
    <source>
        <dbReference type="Proteomes" id="UP000189462"/>
    </source>
</evidence>
<dbReference type="InterPro" id="IPR036388">
    <property type="entry name" value="WH-like_DNA-bd_sf"/>
</dbReference>
<dbReference type="Gene3D" id="1.10.10.10">
    <property type="entry name" value="Winged helix-like DNA-binding domain superfamily/Winged helix DNA-binding domain"/>
    <property type="match status" value="1"/>
</dbReference>
<organism evidence="8 9">
    <name type="scientific">Thioalkalivibrio denitrificans</name>
    <dbReference type="NCBI Taxonomy" id="108003"/>
    <lineage>
        <taxon>Bacteria</taxon>
        <taxon>Pseudomonadati</taxon>
        <taxon>Pseudomonadota</taxon>
        <taxon>Gammaproteobacteria</taxon>
        <taxon>Chromatiales</taxon>
        <taxon>Ectothiorhodospiraceae</taxon>
        <taxon>Thioalkalivibrio</taxon>
    </lineage>
</organism>
<protein>
    <recommendedName>
        <fullName evidence="4">HTH-type transcriptional repressor AllR</fullName>
    </recommendedName>
    <alternativeName>
        <fullName evidence="5">Negative regulator of allantoin and glyoxylate utilization operons</fullName>
    </alternativeName>
</protein>
<dbReference type="SUPFAM" id="SSF46785">
    <property type="entry name" value="Winged helix' DNA-binding domain"/>
    <property type="match status" value="1"/>
</dbReference>
<dbReference type="PROSITE" id="PS51077">
    <property type="entry name" value="HTH_ICLR"/>
    <property type="match status" value="1"/>
</dbReference>
<sequence length="260" mass="28881">MVEATTVRKQRQTGSAAARTLEVMRAVTHAGLPLALPEISDLVGLPKPTVHRIVSLLEEEGYLVKDETGRRFVPGPQLRDLSYRVFQCEALRGPRHLILQQLAQRVGEACNIVLLDGDRITYLDRVDSAWPLRLRFEVGSHVPLHCTATGKLLLAMQPKRVRDRLVSSLTLEAKTPHTITGLEAFQQELARIRREEVGIDNEEFIEGMACIAVPIHPPKGPPIVAVSIHASIPRRSLDDLRALLPDLREAARALAPVMYS</sequence>
<dbReference type="Proteomes" id="UP000189462">
    <property type="component" value="Unassembled WGS sequence"/>
</dbReference>
<keyword evidence="3" id="KW-0804">Transcription</keyword>
<proteinExistence type="predicted"/>
<feature type="domain" description="HTH iclR-type" evidence="6">
    <location>
        <begin position="14"/>
        <end position="76"/>
    </location>
</feature>
<keyword evidence="2" id="KW-0238">DNA-binding</keyword>
<evidence type="ECO:0000256" key="3">
    <source>
        <dbReference type="ARBA" id="ARBA00023163"/>
    </source>
</evidence>
<dbReference type="SMART" id="SM00346">
    <property type="entry name" value="HTH_ICLR"/>
    <property type="match status" value="1"/>
</dbReference>
<evidence type="ECO:0000256" key="2">
    <source>
        <dbReference type="ARBA" id="ARBA00023125"/>
    </source>
</evidence>
<dbReference type="GO" id="GO:0003700">
    <property type="term" value="F:DNA-binding transcription factor activity"/>
    <property type="evidence" value="ECO:0007669"/>
    <property type="project" value="TreeGrafter"/>
</dbReference>
<gene>
    <name evidence="8" type="ORF">B1C78_09940</name>
</gene>
<accession>A0A1V3NFZ2</accession>
<dbReference type="InterPro" id="IPR014757">
    <property type="entry name" value="Tscrpt_reg_IclR_C"/>
</dbReference>
<dbReference type="Gene3D" id="3.30.450.40">
    <property type="match status" value="1"/>
</dbReference>
<evidence type="ECO:0000313" key="8">
    <source>
        <dbReference type="EMBL" id="OOG23843.1"/>
    </source>
</evidence>
<evidence type="ECO:0000256" key="4">
    <source>
        <dbReference type="ARBA" id="ARBA00040379"/>
    </source>
</evidence>
<dbReference type="InterPro" id="IPR036390">
    <property type="entry name" value="WH_DNA-bd_sf"/>
</dbReference>
<evidence type="ECO:0000259" key="7">
    <source>
        <dbReference type="PROSITE" id="PS51078"/>
    </source>
</evidence>
<evidence type="ECO:0000259" key="6">
    <source>
        <dbReference type="PROSITE" id="PS51077"/>
    </source>
</evidence>
<dbReference type="EMBL" id="MVBK01000057">
    <property type="protein sequence ID" value="OOG23843.1"/>
    <property type="molecule type" value="Genomic_DNA"/>
</dbReference>
<dbReference type="PANTHER" id="PTHR30136">
    <property type="entry name" value="HELIX-TURN-HELIX TRANSCRIPTIONAL REGULATOR, ICLR FAMILY"/>
    <property type="match status" value="1"/>
</dbReference>
<comment type="caution">
    <text evidence="8">The sequence shown here is derived from an EMBL/GenBank/DDBJ whole genome shotgun (WGS) entry which is preliminary data.</text>
</comment>
<dbReference type="InterPro" id="IPR029016">
    <property type="entry name" value="GAF-like_dom_sf"/>
</dbReference>
<dbReference type="GO" id="GO:0045892">
    <property type="term" value="P:negative regulation of DNA-templated transcription"/>
    <property type="evidence" value="ECO:0007669"/>
    <property type="project" value="TreeGrafter"/>
</dbReference>
<feature type="domain" description="IclR-ED" evidence="7">
    <location>
        <begin position="77"/>
        <end position="260"/>
    </location>
</feature>
<dbReference type="GO" id="GO:0003677">
    <property type="term" value="F:DNA binding"/>
    <property type="evidence" value="ECO:0007669"/>
    <property type="project" value="UniProtKB-KW"/>
</dbReference>
<dbReference type="InterPro" id="IPR050707">
    <property type="entry name" value="HTH_MetabolicPath_Reg"/>
</dbReference>
<dbReference type="Pfam" id="PF01614">
    <property type="entry name" value="IclR_C"/>
    <property type="match status" value="1"/>
</dbReference>
<dbReference type="InterPro" id="IPR005471">
    <property type="entry name" value="Tscrpt_reg_IclR_N"/>
</dbReference>
<evidence type="ECO:0000256" key="5">
    <source>
        <dbReference type="ARBA" id="ARBA00042627"/>
    </source>
</evidence>
<dbReference type="PANTHER" id="PTHR30136:SF24">
    <property type="entry name" value="HTH-TYPE TRANSCRIPTIONAL REPRESSOR ALLR"/>
    <property type="match status" value="1"/>
</dbReference>
<evidence type="ECO:0000256" key="1">
    <source>
        <dbReference type="ARBA" id="ARBA00023015"/>
    </source>
</evidence>
<dbReference type="AlphaFoldDB" id="A0A1V3NFZ2"/>
<reference evidence="8 9" key="1">
    <citation type="submission" date="2017-02" db="EMBL/GenBank/DDBJ databases">
        <title>Genomic diversity within the haloalkaliphilic genus Thioalkalivibrio.</title>
        <authorList>
            <person name="Ahn A.-C."/>
            <person name="Meier-Kolthoff J."/>
            <person name="Overmars L."/>
            <person name="Richter M."/>
            <person name="Woyke T."/>
            <person name="Sorokin D.Y."/>
            <person name="Muyzer G."/>
        </authorList>
    </citation>
    <scope>NUCLEOTIDE SEQUENCE [LARGE SCALE GENOMIC DNA]</scope>
    <source>
        <strain evidence="8 9">ALJD</strain>
    </source>
</reference>
<keyword evidence="1" id="KW-0805">Transcription regulation</keyword>
<dbReference type="Pfam" id="PF09339">
    <property type="entry name" value="HTH_IclR"/>
    <property type="match status" value="1"/>
</dbReference>
<dbReference type="STRING" id="108003.B1C78_09940"/>
<dbReference type="SUPFAM" id="SSF55781">
    <property type="entry name" value="GAF domain-like"/>
    <property type="match status" value="1"/>
</dbReference>
<dbReference type="PROSITE" id="PS51078">
    <property type="entry name" value="ICLR_ED"/>
    <property type="match status" value="1"/>
</dbReference>
<keyword evidence="9" id="KW-1185">Reference proteome</keyword>
<name>A0A1V3NFZ2_9GAMM</name>